<protein>
    <submittedName>
        <fullName evidence="2">Uncharacterized protein</fullName>
    </submittedName>
</protein>
<keyword evidence="1" id="KW-0472">Membrane</keyword>
<name>A0A6L6J2Z2_9RHOB</name>
<keyword evidence="3" id="KW-1185">Reference proteome</keyword>
<reference evidence="2 3" key="1">
    <citation type="submission" date="2019-11" db="EMBL/GenBank/DDBJ databases">
        <authorList>
            <person name="Dong K."/>
        </authorList>
    </citation>
    <scope>NUCLEOTIDE SEQUENCE [LARGE SCALE GENOMIC DNA]</scope>
    <source>
        <strain evidence="2 3">NBRC 111993</strain>
    </source>
</reference>
<dbReference type="Proteomes" id="UP000478183">
    <property type="component" value="Unassembled WGS sequence"/>
</dbReference>
<keyword evidence="1" id="KW-1133">Transmembrane helix</keyword>
<gene>
    <name evidence="2" type="ORF">GL286_01980</name>
</gene>
<dbReference type="RefSeq" id="WP_155093868.1">
    <property type="nucleotide sequence ID" value="NZ_WMIE01000001.1"/>
</dbReference>
<dbReference type="AlphaFoldDB" id="A0A6L6J2Z2"/>
<evidence type="ECO:0000313" key="3">
    <source>
        <dbReference type="Proteomes" id="UP000478183"/>
    </source>
</evidence>
<feature type="transmembrane region" description="Helical" evidence="1">
    <location>
        <begin position="27"/>
        <end position="47"/>
    </location>
</feature>
<sequence>MKFLRLQAETLKIQAETHRIQAMVRTWVISGIAVIFSAAALLATALLSE</sequence>
<organism evidence="2 3">
    <name type="scientific">Paracoccus aestuariivivens</name>
    <dbReference type="NCBI Taxonomy" id="1820333"/>
    <lineage>
        <taxon>Bacteria</taxon>
        <taxon>Pseudomonadati</taxon>
        <taxon>Pseudomonadota</taxon>
        <taxon>Alphaproteobacteria</taxon>
        <taxon>Rhodobacterales</taxon>
        <taxon>Paracoccaceae</taxon>
        <taxon>Paracoccus</taxon>
    </lineage>
</organism>
<accession>A0A6L6J2Z2</accession>
<comment type="caution">
    <text evidence="2">The sequence shown here is derived from an EMBL/GenBank/DDBJ whole genome shotgun (WGS) entry which is preliminary data.</text>
</comment>
<evidence type="ECO:0000313" key="2">
    <source>
        <dbReference type="EMBL" id="MTH76493.1"/>
    </source>
</evidence>
<keyword evidence="1" id="KW-0812">Transmembrane</keyword>
<dbReference type="EMBL" id="WMIE01000001">
    <property type="protein sequence ID" value="MTH76493.1"/>
    <property type="molecule type" value="Genomic_DNA"/>
</dbReference>
<proteinExistence type="predicted"/>
<evidence type="ECO:0000256" key="1">
    <source>
        <dbReference type="SAM" id="Phobius"/>
    </source>
</evidence>